<dbReference type="Proteomes" id="UP000184203">
    <property type="component" value="Unassembled WGS sequence"/>
</dbReference>
<proteinExistence type="predicted"/>
<evidence type="ECO:0000313" key="2">
    <source>
        <dbReference type="Proteomes" id="UP000184203"/>
    </source>
</evidence>
<organism evidence="1 2">
    <name type="scientific">Haladaptatus paucihalophilus DX253</name>
    <dbReference type="NCBI Taxonomy" id="797209"/>
    <lineage>
        <taxon>Archaea</taxon>
        <taxon>Methanobacteriati</taxon>
        <taxon>Methanobacteriota</taxon>
        <taxon>Stenosarchaea group</taxon>
        <taxon>Halobacteria</taxon>
        <taxon>Halobacteriales</taxon>
        <taxon>Haladaptataceae</taxon>
        <taxon>Haladaptatus</taxon>
    </lineage>
</organism>
<gene>
    <name evidence="1" type="ORF">SAMN05444342_1500</name>
</gene>
<name>A0A1M6T212_HALPU</name>
<dbReference type="AlphaFoldDB" id="A0A1M6T212"/>
<evidence type="ECO:0000313" key="1">
    <source>
        <dbReference type="EMBL" id="SHK51014.1"/>
    </source>
</evidence>
<reference evidence="2" key="1">
    <citation type="submission" date="2016-11" db="EMBL/GenBank/DDBJ databases">
        <authorList>
            <person name="Varghese N."/>
            <person name="Submissions S."/>
        </authorList>
    </citation>
    <scope>NUCLEOTIDE SEQUENCE [LARGE SCALE GENOMIC DNA]</scope>
    <source>
        <strain evidence="2">DX253</strain>
    </source>
</reference>
<keyword evidence="2" id="KW-1185">Reference proteome</keyword>
<dbReference type="EMBL" id="FRAN01000002">
    <property type="protein sequence ID" value="SHK51014.1"/>
    <property type="molecule type" value="Genomic_DNA"/>
</dbReference>
<sequence length="201" mass="22558">MWNFRWSKNATESLPMVCDSSAVQLGDWLFSSIVLTVAGIACTEQYGVRRTSSSTVFIELCSLVSSPFIGAAVLPTSHHRRIIPIVTSSSRSQLVVIVTISSARHPSILYLFVQHSNRYFTTIHDDSHHTPPLPPSYSGNVGCRTTISEIDNSSRQINNFSRQLTSIFPLPFHNHLWKYDGLRTHDCSRNYPNCHFVASFG</sequence>
<protein>
    <submittedName>
        <fullName evidence="1">Uncharacterized protein</fullName>
    </submittedName>
</protein>
<accession>A0A1M6T212</accession>